<evidence type="ECO:0000256" key="2">
    <source>
        <dbReference type="ARBA" id="ARBA00022475"/>
    </source>
</evidence>
<dbReference type="InterPro" id="IPR004869">
    <property type="entry name" value="MMPL_dom"/>
</dbReference>
<evidence type="ECO:0000259" key="7">
    <source>
        <dbReference type="PROSITE" id="PS50156"/>
    </source>
</evidence>
<reference evidence="8" key="1">
    <citation type="submission" date="2018-01" db="EMBL/GenBank/DDBJ databases">
        <authorList>
            <person name="Regsiter A."/>
            <person name="William W."/>
        </authorList>
    </citation>
    <scope>NUCLEOTIDE SEQUENCE</scope>
    <source>
        <strain evidence="8">TRIP AH-1</strain>
    </source>
</reference>
<evidence type="ECO:0000256" key="3">
    <source>
        <dbReference type="ARBA" id="ARBA00022692"/>
    </source>
</evidence>
<dbReference type="PANTHER" id="PTHR33406">
    <property type="entry name" value="MEMBRANE PROTEIN MJ1562-RELATED"/>
    <property type="match status" value="1"/>
</dbReference>
<feature type="transmembrane region" description="Helical" evidence="6">
    <location>
        <begin position="625"/>
        <end position="647"/>
    </location>
</feature>
<evidence type="ECO:0000256" key="1">
    <source>
        <dbReference type="ARBA" id="ARBA00004651"/>
    </source>
</evidence>
<dbReference type="AlphaFoldDB" id="A0A445MWM4"/>
<accession>A0A445MWM4</accession>
<feature type="transmembrane region" description="Helical" evidence="6">
    <location>
        <begin position="260"/>
        <end position="288"/>
    </location>
</feature>
<feature type="transmembrane region" description="Helical" evidence="6">
    <location>
        <begin position="294"/>
        <end position="324"/>
    </location>
</feature>
<dbReference type="EMBL" id="OJIN01000117">
    <property type="protein sequence ID" value="SPD73934.1"/>
    <property type="molecule type" value="Genomic_DNA"/>
</dbReference>
<dbReference type="PANTHER" id="PTHR33406:SF13">
    <property type="entry name" value="MEMBRANE PROTEIN YDFJ"/>
    <property type="match status" value="1"/>
</dbReference>
<dbReference type="GO" id="GO:0005886">
    <property type="term" value="C:plasma membrane"/>
    <property type="evidence" value="ECO:0007669"/>
    <property type="project" value="UniProtKB-SubCell"/>
</dbReference>
<feature type="transmembrane region" description="Helical" evidence="6">
    <location>
        <begin position="12"/>
        <end position="29"/>
    </location>
</feature>
<dbReference type="SUPFAM" id="SSF82866">
    <property type="entry name" value="Multidrug efflux transporter AcrB transmembrane domain"/>
    <property type="match status" value="2"/>
</dbReference>
<proteinExistence type="predicted"/>
<dbReference type="InterPro" id="IPR000731">
    <property type="entry name" value="SSD"/>
</dbReference>
<dbReference type="Gene3D" id="1.20.1640.10">
    <property type="entry name" value="Multidrug efflux transporter AcrB transmembrane domain"/>
    <property type="match status" value="2"/>
</dbReference>
<dbReference type="InterPro" id="IPR050545">
    <property type="entry name" value="Mycobact_MmpL"/>
</dbReference>
<evidence type="ECO:0000256" key="5">
    <source>
        <dbReference type="ARBA" id="ARBA00023136"/>
    </source>
</evidence>
<keyword evidence="2" id="KW-1003">Cell membrane</keyword>
<name>A0A445MWM4_9BACT</name>
<evidence type="ECO:0000313" key="8">
    <source>
        <dbReference type="EMBL" id="SPD73934.1"/>
    </source>
</evidence>
<feature type="transmembrane region" description="Helical" evidence="6">
    <location>
        <begin position="175"/>
        <end position="204"/>
    </location>
</feature>
<sequence>MIYLADICLRRRWLVLAIWIIVLGTVIAFHGKYPSKYRADYQTPQEEATKVFDLLDERFPARKGDSINIVFSAGSKLNTQVNKETIEALLKKVAEFPHVSSVVSPLTPEGANQIAKNGATAFAVVNLDRTIDKIANLDADYQKKFLALVNPGTRNGLEIEVSTFVDSRSLGGETIALGFSALILLVAFGSVLAMGLPILTALFGLGIGSALGGILSRVFETPDWAVTVATMIGLGVGIDYALFIITRYRNALDQGLSPRVAAITAMATAGRAVLFAGCTVVISLLGMLAMKLGYLYGVLCLSMIAVVVMLAASLTLLPAILGFVGRNIDRFRIPSIRARGEGEDHGFWYRWSRVVQRRPWMIFFAGAFVLLIITLPLLNLRFGFPDDGNNPKKETSRRAYDMMTAGFGPGFNGPLLLLVDARGAGNIQSTLMKLSAKLQTTDDIAFVLPVGFNQTADTFLVNIYPASKPQSKQTQQLVKTLRNDIIPGVVAGTGVKVLVGGFTAISIDHADYILRRLPLFIITVVLLSFLLLTTVFRSPLVALKAGIMNLLSIAAAYGVMSYAVNGTWLGRLLNIPETPVPAFVPMIMFAILFGLSMDYEVFLLSRIREEYMRTRDNSLAVADGLAVTARVITAAAAIMVFVFGVFIFDPNVYIKQIGLGLASAILVDATVVRIVLVPATMELLGDVNWWVPRWLDRVLPAEHIKGEAEIEAEIAALFDK</sequence>
<organism evidence="8">
    <name type="scientific">uncultured Desulfobacterium sp</name>
    <dbReference type="NCBI Taxonomy" id="201089"/>
    <lineage>
        <taxon>Bacteria</taxon>
        <taxon>Pseudomonadati</taxon>
        <taxon>Thermodesulfobacteriota</taxon>
        <taxon>Desulfobacteria</taxon>
        <taxon>Desulfobacterales</taxon>
        <taxon>Desulfobacteriaceae</taxon>
        <taxon>Desulfobacterium</taxon>
        <taxon>environmental samples</taxon>
    </lineage>
</organism>
<feature type="transmembrane region" description="Helical" evidence="6">
    <location>
        <begin position="548"/>
        <end position="570"/>
    </location>
</feature>
<dbReference type="PROSITE" id="PS50156">
    <property type="entry name" value="SSD"/>
    <property type="match status" value="1"/>
</dbReference>
<feature type="transmembrane region" description="Helical" evidence="6">
    <location>
        <begin position="360"/>
        <end position="378"/>
    </location>
</feature>
<dbReference type="Pfam" id="PF03176">
    <property type="entry name" value="MMPL"/>
    <property type="match status" value="2"/>
</dbReference>
<feature type="transmembrane region" description="Helical" evidence="6">
    <location>
        <begin position="653"/>
        <end position="676"/>
    </location>
</feature>
<gene>
    <name evidence="8" type="ORF">PITCH_A2030078</name>
</gene>
<comment type="subcellular location">
    <subcellularLocation>
        <location evidence="1">Cell membrane</location>
        <topology evidence="1">Multi-pass membrane protein</topology>
    </subcellularLocation>
</comment>
<feature type="domain" description="SSD" evidence="7">
    <location>
        <begin position="198"/>
        <end position="323"/>
    </location>
</feature>
<feature type="transmembrane region" description="Helical" evidence="6">
    <location>
        <begin position="224"/>
        <end position="248"/>
    </location>
</feature>
<feature type="transmembrane region" description="Helical" evidence="6">
    <location>
        <begin position="582"/>
        <end position="604"/>
    </location>
</feature>
<evidence type="ECO:0000256" key="6">
    <source>
        <dbReference type="SAM" id="Phobius"/>
    </source>
</evidence>
<feature type="transmembrane region" description="Helical" evidence="6">
    <location>
        <begin position="517"/>
        <end position="536"/>
    </location>
</feature>
<keyword evidence="5 6" id="KW-0472">Membrane</keyword>
<protein>
    <submittedName>
        <fullName evidence="8">MMPL domain protein</fullName>
    </submittedName>
</protein>
<evidence type="ECO:0000256" key="4">
    <source>
        <dbReference type="ARBA" id="ARBA00022989"/>
    </source>
</evidence>
<feature type="transmembrane region" description="Helical" evidence="6">
    <location>
        <begin position="485"/>
        <end position="505"/>
    </location>
</feature>
<keyword evidence="3 6" id="KW-0812">Transmembrane</keyword>
<keyword evidence="4 6" id="KW-1133">Transmembrane helix</keyword>